<dbReference type="NCBIfam" id="TIGR03590">
    <property type="entry name" value="PseG"/>
    <property type="match status" value="1"/>
</dbReference>
<dbReference type="Pfam" id="PF04101">
    <property type="entry name" value="Glyco_tran_28_C"/>
    <property type="match status" value="1"/>
</dbReference>
<keyword evidence="7" id="KW-1185">Reference proteome</keyword>
<reference evidence="4 6" key="1">
    <citation type="submission" date="2020-05" db="EMBL/GenBank/DDBJ databases">
        <title>Characterization of novel class B3 metallo-beta-lactamase from novel Pseudomonas species.</title>
        <authorList>
            <person name="Yamada K."/>
            <person name="Aoki K."/>
            <person name="Ishii Y."/>
        </authorList>
    </citation>
    <scope>NUCLEOTIDE SEQUENCE [LARGE SCALE GENOMIC DNA]</scope>
    <source>
        <strain evidence="4 6">TUM18999</strain>
        <strain evidence="5 7">TUM20286</strain>
    </source>
</reference>
<feature type="domain" description="Glycosyl transferase family 28 C-terminal" evidence="3">
    <location>
        <begin position="190"/>
        <end position="304"/>
    </location>
</feature>
<evidence type="ECO:0000313" key="4">
    <source>
        <dbReference type="EMBL" id="BCG25753.1"/>
    </source>
</evidence>
<protein>
    <submittedName>
        <fullName evidence="5">UDP-2,4-diacetamido-2,4, 6-trideoxy-beta-L-altropy ranose hydrolase</fullName>
    </submittedName>
    <submittedName>
        <fullName evidence="4">UDP-2,4-diacetamido-2,4,6-trideoxy-beta-L-altropy ranose hydrolase</fullName>
    </submittedName>
</protein>
<keyword evidence="4" id="KW-0378">Hydrolase</keyword>
<dbReference type="Gene3D" id="3.40.50.2000">
    <property type="entry name" value="Glycogen Phosphorylase B"/>
    <property type="match status" value="1"/>
</dbReference>
<evidence type="ECO:0000259" key="3">
    <source>
        <dbReference type="Pfam" id="PF04101"/>
    </source>
</evidence>
<evidence type="ECO:0000256" key="2">
    <source>
        <dbReference type="PIRSR" id="PIRSR620023-2"/>
    </source>
</evidence>
<feature type="binding site" evidence="2">
    <location>
        <position position="168"/>
    </location>
    <ligand>
        <name>substrate</name>
    </ligand>
</feature>
<dbReference type="Gene3D" id="3.40.50.11190">
    <property type="match status" value="1"/>
</dbReference>
<gene>
    <name evidence="4" type="primary">rkpO</name>
    <name evidence="4" type="ORF">TUM18999_39440</name>
    <name evidence="5" type="ORF">TUM20286_51380</name>
</gene>
<dbReference type="Proteomes" id="UP000509383">
    <property type="component" value="Chromosome"/>
</dbReference>
<dbReference type="RefSeq" id="WP_173177748.1">
    <property type="nucleotide sequence ID" value="NZ_AP023189.1"/>
</dbReference>
<dbReference type="Proteomes" id="UP001054892">
    <property type="component" value="Unassembled WGS sequence"/>
</dbReference>
<dbReference type="EMBL" id="AP023189">
    <property type="protein sequence ID" value="BCG25753.1"/>
    <property type="molecule type" value="Genomic_DNA"/>
</dbReference>
<dbReference type="AlphaFoldDB" id="A0A6J4E726"/>
<accession>A0A6J4E726</accession>
<proteinExistence type="predicted"/>
<name>A0A6J4E726_9PSED</name>
<dbReference type="GO" id="GO:0016787">
    <property type="term" value="F:hydrolase activity"/>
    <property type="evidence" value="ECO:0007669"/>
    <property type="project" value="UniProtKB-KW"/>
</dbReference>
<evidence type="ECO:0000256" key="1">
    <source>
        <dbReference type="PIRSR" id="PIRSR620023-1"/>
    </source>
</evidence>
<feature type="active site" description="Proton acceptor" evidence="1">
    <location>
        <position position="17"/>
    </location>
</feature>
<feature type="binding site" evidence="2">
    <location>
        <position position="269"/>
    </location>
    <ligand>
        <name>substrate</name>
    </ligand>
</feature>
<dbReference type="InterPro" id="IPR007235">
    <property type="entry name" value="Glyco_trans_28_C"/>
</dbReference>
<dbReference type="SUPFAM" id="SSF53756">
    <property type="entry name" value="UDP-Glycosyltransferase/glycogen phosphorylase"/>
    <property type="match status" value="1"/>
</dbReference>
<sequence>MRVLFRVDASPLIGSGHLMRCLTLARELHEQGAHLSFACRGLEGAPLSLVPAEYELLELPARYAGERAAGTAEARIDNRADAEALHALLGERHFDWCIVDHYALDAEWHGLARRHARRVMVLDDLANRPLDCDLLLDQGLHAAPNARYAGRLADAATRLFGPTYALLRDEFLLAREQAAPRTGELERVLVFFTGGDDQGETLNALQALAGWRPSLQVDVVIGQGHADRQALDALCAAHGWRLHCQIDYMARLMAEADLAIGAAGSSSWERCALGLPALVVVLAENQRELARGLHELGLAIDLGEHARVTPTHYRRALDGLDAERLRGLSQRAWDLVDGFGAVRVCRALLDASVGS</sequence>
<organism evidence="4 6">
    <name type="scientific">Pseudomonas tohonis</name>
    <dbReference type="NCBI Taxonomy" id="2725477"/>
    <lineage>
        <taxon>Bacteria</taxon>
        <taxon>Pseudomonadati</taxon>
        <taxon>Pseudomonadota</taxon>
        <taxon>Gammaproteobacteria</taxon>
        <taxon>Pseudomonadales</taxon>
        <taxon>Pseudomonadaceae</taxon>
        <taxon>Pseudomonas</taxon>
    </lineage>
</organism>
<evidence type="ECO:0000313" key="6">
    <source>
        <dbReference type="Proteomes" id="UP000509383"/>
    </source>
</evidence>
<dbReference type="GO" id="GO:0016758">
    <property type="term" value="F:hexosyltransferase activity"/>
    <property type="evidence" value="ECO:0007669"/>
    <property type="project" value="InterPro"/>
</dbReference>
<dbReference type="EMBL" id="BQKM01000018">
    <property type="protein sequence ID" value="GJN55386.1"/>
    <property type="molecule type" value="Genomic_DNA"/>
</dbReference>
<dbReference type="InterPro" id="IPR020023">
    <property type="entry name" value="PseG"/>
</dbReference>
<dbReference type="KEGG" id="ptw:TUM18999_39440"/>
<evidence type="ECO:0000313" key="7">
    <source>
        <dbReference type="Proteomes" id="UP001054892"/>
    </source>
</evidence>
<evidence type="ECO:0000313" key="5">
    <source>
        <dbReference type="EMBL" id="GJN55386.1"/>
    </source>
</evidence>